<dbReference type="Pfam" id="PF20651">
    <property type="entry name" value="EXOC6_Sec15_N"/>
    <property type="match status" value="1"/>
</dbReference>
<dbReference type="Proteomes" id="UP000053411">
    <property type="component" value="Unassembled WGS sequence"/>
</dbReference>
<keyword evidence="4" id="KW-0175">Coiled coil</keyword>
<keyword evidence="10" id="KW-1185">Reference proteome</keyword>
<dbReference type="STRING" id="1442371.A0A0D2K4M6"/>
<protein>
    <recommendedName>
        <fullName evidence="5">Exocyst complex component SEC15</fullName>
    </recommendedName>
</protein>
<dbReference type="VEuPathDB" id="FungiDB:Z520_06204"/>
<dbReference type="GeneID" id="27711950"/>
<feature type="domain" description="Exocyst complex component EXOC6/Sec15 N-terminal" evidence="8">
    <location>
        <begin position="50"/>
        <end position="219"/>
    </location>
</feature>
<evidence type="ECO:0000256" key="4">
    <source>
        <dbReference type="ARBA" id="ARBA00023054"/>
    </source>
</evidence>
<keyword evidence="3 5" id="KW-0268">Exocytosis</keyword>
<dbReference type="RefSeq" id="XP_016632247.1">
    <property type="nucleotide sequence ID" value="XM_016776705.1"/>
</dbReference>
<dbReference type="PIRSF" id="PIRSF025007">
    <property type="entry name" value="Sec15"/>
    <property type="match status" value="1"/>
</dbReference>
<feature type="region of interest" description="Disordered" evidence="6">
    <location>
        <begin position="790"/>
        <end position="822"/>
    </location>
</feature>
<evidence type="ECO:0000259" key="7">
    <source>
        <dbReference type="Pfam" id="PF04091"/>
    </source>
</evidence>
<evidence type="ECO:0000256" key="3">
    <source>
        <dbReference type="ARBA" id="ARBA00022483"/>
    </source>
</evidence>
<dbReference type="InterPro" id="IPR048359">
    <property type="entry name" value="EXOC6_Sec15_N"/>
</dbReference>
<dbReference type="GO" id="GO:0016020">
    <property type="term" value="C:membrane"/>
    <property type="evidence" value="ECO:0007669"/>
    <property type="project" value="TreeGrafter"/>
</dbReference>
<dbReference type="GO" id="GO:0090522">
    <property type="term" value="P:vesicle tethering involved in exocytosis"/>
    <property type="evidence" value="ECO:0007669"/>
    <property type="project" value="UniProtKB-UniRule"/>
</dbReference>
<proteinExistence type="inferred from homology"/>
<dbReference type="InterPro" id="IPR042045">
    <property type="entry name" value="EXOC6/Sec15_C_dom1"/>
</dbReference>
<organism evidence="9 10">
    <name type="scientific">Fonsecaea multimorphosa CBS 102226</name>
    <dbReference type="NCBI Taxonomy" id="1442371"/>
    <lineage>
        <taxon>Eukaryota</taxon>
        <taxon>Fungi</taxon>
        <taxon>Dikarya</taxon>
        <taxon>Ascomycota</taxon>
        <taxon>Pezizomycotina</taxon>
        <taxon>Eurotiomycetes</taxon>
        <taxon>Chaetothyriomycetidae</taxon>
        <taxon>Chaetothyriales</taxon>
        <taxon>Herpotrichiellaceae</taxon>
        <taxon>Fonsecaea</taxon>
    </lineage>
</organism>
<evidence type="ECO:0000256" key="6">
    <source>
        <dbReference type="SAM" id="MobiDB-lite"/>
    </source>
</evidence>
<dbReference type="Pfam" id="PF04091">
    <property type="entry name" value="Sec15_C"/>
    <property type="match status" value="1"/>
</dbReference>
<feature type="domain" description="Exocyst complex subunit EXOC6/Sec15 C-terminal" evidence="7">
    <location>
        <begin position="401"/>
        <end position="765"/>
    </location>
</feature>
<keyword evidence="2 5" id="KW-0813">Transport</keyword>
<dbReference type="OrthoDB" id="10267033at2759"/>
<feature type="compositionally biased region" description="Basic and acidic residues" evidence="6">
    <location>
        <begin position="790"/>
        <end position="800"/>
    </location>
</feature>
<name>A0A0D2K4M6_9EURO</name>
<dbReference type="InterPro" id="IPR046361">
    <property type="entry name" value="EXOC6/Sec15_C"/>
</dbReference>
<comment type="similarity">
    <text evidence="1 5">Belongs to the SEC15 family.</text>
</comment>
<gene>
    <name evidence="9" type="ORF">Z520_06204</name>
</gene>
<dbReference type="PANTHER" id="PTHR12702">
    <property type="entry name" value="SEC15"/>
    <property type="match status" value="1"/>
</dbReference>
<dbReference type="EMBL" id="KN848072">
    <property type="protein sequence ID" value="KIX98124.1"/>
    <property type="molecule type" value="Genomic_DNA"/>
</dbReference>
<dbReference type="Gene3D" id="1.20.58.670">
    <property type="entry name" value="Dsl1p vesicle tethering complex, Tip20p subunit, domain D"/>
    <property type="match status" value="1"/>
</dbReference>
<dbReference type="GO" id="GO:0006893">
    <property type="term" value="P:Golgi to plasma membrane transport"/>
    <property type="evidence" value="ECO:0007669"/>
    <property type="project" value="TreeGrafter"/>
</dbReference>
<dbReference type="GO" id="GO:0006886">
    <property type="term" value="P:intracellular protein transport"/>
    <property type="evidence" value="ECO:0007669"/>
    <property type="project" value="InterPro"/>
</dbReference>
<accession>A0A0D2K4M6</accession>
<evidence type="ECO:0000313" key="10">
    <source>
        <dbReference type="Proteomes" id="UP000053411"/>
    </source>
</evidence>
<evidence type="ECO:0000313" key="9">
    <source>
        <dbReference type="EMBL" id="KIX98124.1"/>
    </source>
</evidence>
<evidence type="ECO:0000259" key="8">
    <source>
        <dbReference type="Pfam" id="PF20651"/>
    </source>
</evidence>
<reference evidence="9 10" key="1">
    <citation type="submission" date="2015-01" db="EMBL/GenBank/DDBJ databases">
        <title>The Genome Sequence of Fonsecaea multimorphosa CBS 102226.</title>
        <authorList>
            <consortium name="The Broad Institute Genomics Platform"/>
            <person name="Cuomo C."/>
            <person name="de Hoog S."/>
            <person name="Gorbushina A."/>
            <person name="Stielow B."/>
            <person name="Teixiera M."/>
            <person name="Abouelleil A."/>
            <person name="Chapman S.B."/>
            <person name="Priest M."/>
            <person name="Young S.K."/>
            <person name="Wortman J."/>
            <person name="Nusbaum C."/>
            <person name="Birren B."/>
        </authorList>
    </citation>
    <scope>NUCLEOTIDE SEQUENCE [LARGE SCALE GENOMIC DNA]</scope>
    <source>
        <strain evidence="9 10">CBS 102226</strain>
    </source>
</reference>
<comment type="function">
    <text evidence="5">Component of the exocyst complex involved in the docking of exocytic vesicles with fusion sites on the plasma membrane.</text>
</comment>
<dbReference type="PANTHER" id="PTHR12702:SF0">
    <property type="entry name" value="EXOCYST COMPLEX COMPONENT 6"/>
    <property type="match status" value="1"/>
</dbReference>
<evidence type="ECO:0000256" key="1">
    <source>
        <dbReference type="ARBA" id="ARBA00007944"/>
    </source>
</evidence>
<dbReference type="InterPro" id="IPR007225">
    <property type="entry name" value="EXOC6/Sec15"/>
</dbReference>
<dbReference type="AlphaFoldDB" id="A0A0D2K4M6"/>
<evidence type="ECO:0000256" key="2">
    <source>
        <dbReference type="ARBA" id="ARBA00022448"/>
    </source>
</evidence>
<dbReference type="InterPro" id="IPR042044">
    <property type="entry name" value="EXOC6PINT-1/Sec15/Tip20_C_dom2"/>
</dbReference>
<sequence>MPSIAPYRNDMNNVLQQIVTSSSEADTLDQLIPYIKDYSYGNKTAHLLSQLSDLAGEREAEIERQCNTNHQEFVKSVNQLLRIREGTVTLTNEILELNQSIQASTERLVDQKKALVESRGVRQNIEDARHALQDCLEVLRLANQVQELRDQKKHYAALRALDELQSVHLQNVTQYELSELIQKSVPATQKSIAEAVMADLNTWLFRVREMSQYLGELSFYHTDLRKQRLKERSEKTSYLANFKLNSAIELVADEHEEFDLLKSEDLEVDFSPLFEALHIHRSLGQMEKFKTDYAASRRAQRDLLLQNSISLVDEEMGDLHTLLEDIAGFAIMERATMKKVPDLRSTTEVEELWDSLCQTAISLMSKALSAVDNAEHLLKIKNLISLFIQTMNGFNFNTAAMSNFVLVLFDKYAELLKQRFSEDFIEIVSTDDYMPMPIQNAEEFEKVVNVSWYTPDRPVHEMTFPTVFPFSQMYPLCCIDIRNFLNQFYFFSAQEDNAGASPLTAKIDSQLLTSLDDLLTTKVCASLVSKLSSQYLGQIVQILINLSHFTTACHELETLLATARSSASSSALNGGGGGGGSAGVGVGPPVSLKATAQFSTHQKTAENRIFELVNSKVSDLIETAEYDWLSRDPPTEPSNYILTLTRYLSNIINSVLLSLPSSLKDLMLFNAISHTASSILSLPLSPQVDRITTACIAQMDMDIQHFRSYVETLPNNSILLESLDELIQTVALMSTDQPDEFYDISLRNKKYRNVDPLKGPELLEKVVHVEVRPPAVSAARGAGAQHVHFDGGDNGGKDGGVHSPGGAGLAHSGSTGSRGGNTFAALQNRFMSHGSGR</sequence>
<dbReference type="Gene3D" id="1.10.357.30">
    <property type="entry name" value="Exocyst complex subunit Sec15 C-terminal domain, N-terminal subdomain"/>
    <property type="match status" value="1"/>
</dbReference>
<dbReference type="GO" id="GO:0000145">
    <property type="term" value="C:exocyst"/>
    <property type="evidence" value="ECO:0007669"/>
    <property type="project" value="UniProtKB-UniRule"/>
</dbReference>
<evidence type="ECO:0000256" key="5">
    <source>
        <dbReference type="PIRNR" id="PIRNR025007"/>
    </source>
</evidence>